<dbReference type="PANTHER" id="PTHR33266">
    <property type="entry name" value="CHROMOSOME 15, WHOLE GENOME SHOTGUN SEQUENCE"/>
    <property type="match status" value="1"/>
</dbReference>
<dbReference type="STRING" id="1858805.M5G218"/>
<dbReference type="HOGENOM" id="CLU_662256_0_0_1"/>
<proteinExistence type="predicted"/>
<dbReference type="EMBL" id="JH795862">
    <property type="protein sequence ID" value="EJU02260.1"/>
    <property type="molecule type" value="Genomic_DNA"/>
</dbReference>
<gene>
    <name evidence="1" type="ORF">DACRYDRAFT_107190</name>
</gene>
<dbReference type="AlphaFoldDB" id="M5G218"/>
<sequence length="429" mass="48115">MARIQPDEMDLTLVGKPEFMCKQSRMLFRTRAEHGINSDVGDDLVAFAREKLVGASNETGYNEGQKLAILARRIPLDIRTNTSAAIQSINRQIAQHMRVLYGITDNNETLLTGSPSEPIISEGAKAAMRKDFSATDALFGVFSSPGISVGERGEMVAELLMILASDAATRSGKFSIPSFFECLLTDISWQKLKSSQASRGRCFHTKNFQETFENSFGNFNHIIKIYGNVPGLKSWYRYLTRRVAISSQFGQQGIDAAFPYTIDGTAIAPDNTSTMFLQTRSRVGMQKPSEKSFEDMDRIVHQMHGSGDTDLNPTQPGLKPVIRMIFSLKSHEKEVTVMEYGDYDNDMLAWDIYVPFSSLRAVQENCHAWHSALTMELNAGRIFFGDKVRMGWPLQRRKATIFGQIGGQWGSKRLGIVARRRRKGRRNIG</sequence>
<reference evidence="1 2" key="1">
    <citation type="journal article" date="2012" name="Science">
        <title>The Paleozoic origin of enzymatic lignin decomposition reconstructed from 31 fungal genomes.</title>
        <authorList>
            <person name="Floudas D."/>
            <person name="Binder M."/>
            <person name="Riley R."/>
            <person name="Barry K."/>
            <person name="Blanchette R.A."/>
            <person name="Henrissat B."/>
            <person name="Martinez A.T."/>
            <person name="Otillar R."/>
            <person name="Spatafora J.W."/>
            <person name="Yadav J.S."/>
            <person name="Aerts A."/>
            <person name="Benoit I."/>
            <person name="Boyd A."/>
            <person name="Carlson A."/>
            <person name="Copeland A."/>
            <person name="Coutinho P.M."/>
            <person name="de Vries R.P."/>
            <person name="Ferreira P."/>
            <person name="Findley K."/>
            <person name="Foster B."/>
            <person name="Gaskell J."/>
            <person name="Glotzer D."/>
            <person name="Gorecki P."/>
            <person name="Heitman J."/>
            <person name="Hesse C."/>
            <person name="Hori C."/>
            <person name="Igarashi K."/>
            <person name="Jurgens J.A."/>
            <person name="Kallen N."/>
            <person name="Kersten P."/>
            <person name="Kohler A."/>
            <person name="Kuees U."/>
            <person name="Kumar T.K.A."/>
            <person name="Kuo A."/>
            <person name="LaButti K."/>
            <person name="Larrondo L.F."/>
            <person name="Lindquist E."/>
            <person name="Ling A."/>
            <person name="Lombard V."/>
            <person name="Lucas S."/>
            <person name="Lundell T."/>
            <person name="Martin R."/>
            <person name="McLaughlin D.J."/>
            <person name="Morgenstern I."/>
            <person name="Morin E."/>
            <person name="Murat C."/>
            <person name="Nagy L.G."/>
            <person name="Nolan M."/>
            <person name="Ohm R.A."/>
            <person name="Patyshakuliyeva A."/>
            <person name="Rokas A."/>
            <person name="Ruiz-Duenas F.J."/>
            <person name="Sabat G."/>
            <person name="Salamov A."/>
            <person name="Samejima M."/>
            <person name="Schmutz J."/>
            <person name="Slot J.C."/>
            <person name="St John F."/>
            <person name="Stenlid J."/>
            <person name="Sun H."/>
            <person name="Sun S."/>
            <person name="Syed K."/>
            <person name="Tsang A."/>
            <person name="Wiebenga A."/>
            <person name="Young D."/>
            <person name="Pisabarro A."/>
            <person name="Eastwood D.C."/>
            <person name="Martin F."/>
            <person name="Cullen D."/>
            <person name="Grigoriev I.V."/>
            <person name="Hibbett D.S."/>
        </authorList>
    </citation>
    <scope>NUCLEOTIDE SEQUENCE [LARGE SCALE GENOMIC DNA]</scope>
    <source>
        <strain evidence="1 2">DJM-731 SS1</strain>
    </source>
</reference>
<keyword evidence="2" id="KW-1185">Reference proteome</keyword>
<evidence type="ECO:0000313" key="2">
    <source>
        <dbReference type="Proteomes" id="UP000030653"/>
    </source>
</evidence>
<dbReference type="Proteomes" id="UP000030653">
    <property type="component" value="Unassembled WGS sequence"/>
</dbReference>
<organism evidence="1 2">
    <name type="scientific">Dacryopinax primogenitus (strain DJM 731)</name>
    <name type="common">Brown rot fungus</name>
    <dbReference type="NCBI Taxonomy" id="1858805"/>
    <lineage>
        <taxon>Eukaryota</taxon>
        <taxon>Fungi</taxon>
        <taxon>Dikarya</taxon>
        <taxon>Basidiomycota</taxon>
        <taxon>Agaricomycotina</taxon>
        <taxon>Dacrymycetes</taxon>
        <taxon>Dacrymycetales</taxon>
        <taxon>Dacrymycetaceae</taxon>
        <taxon>Dacryopinax</taxon>
    </lineage>
</organism>
<dbReference type="RefSeq" id="XP_040629157.1">
    <property type="nucleotide sequence ID" value="XM_040768428.1"/>
</dbReference>
<evidence type="ECO:0000313" key="1">
    <source>
        <dbReference type="EMBL" id="EJU02260.1"/>
    </source>
</evidence>
<dbReference type="OrthoDB" id="107110at2759"/>
<dbReference type="PANTHER" id="PTHR33266:SF1">
    <property type="entry name" value="F-BOX DOMAIN-CONTAINING PROTEIN"/>
    <property type="match status" value="1"/>
</dbReference>
<name>M5G218_DACPD</name>
<dbReference type="GeneID" id="63683490"/>
<accession>M5G218</accession>
<protein>
    <submittedName>
        <fullName evidence="1">Uncharacterized protein</fullName>
    </submittedName>
</protein>